<evidence type="ECO:0000256" key="4">
    <source>
        <dbReference type="ARBA" id="ARBA00022801"/>
    </source>
</evidence>
<evidence type="ECO:0000256" key="11">
    <source>
        <dbReference type="PIRSR" id="PIRSR001031-2"/>
    </source>
</evidence>
<keyword evidence="3 12" id="KW-0732">Signal</keyword>
<evidence type="ECO:0000313" key="15">
    <source>
        <dbReference type="Proteomes" id="UP000250266"/>
    </source>
</evidence>
<evidence type="ECO:0000256" key="1">
    <source>
        <dbReference type="ARBA" id="ARBA00001863"/>
    </source>
</evidence>
<feature type="active site" description="Proton acceptor" evidence="10">
    <location>
        <position position="204"/>
    </location>
</feature>
<keyword evidence="8 9" id="KW-0624">Polysaccharide degradation</keyword>
<dbReference type="Proteomes" id="UP000250266">
    <property type="component" value="Unassembled WGS sequence"/>
</dbReference>
<evidence type="ECO:0000256" key="7">
    <source>
        <dbReference type="ARBA" id="ARBA00023295"/>
    </source>
</evidence>
<dbReference type="GO" id="GO:0004339">
    <property type="term" value="F:glucan 1,4-alpha-glucosidase activity"/>
    <property type="evidence" value="ECO:0007669"/>
    <property type="project" value="UniProtKB-EC"/>
</dbReference>
<evidence type="ECO:0000256" key="3">
    <source>
        <dbReference type="ARBA" id="ARBA00022729"/>
    </source>
</evidence>
<dbReference type="Pfam" id="PF00723">
    <property type="entry name" value="Glyco_hydro_15"/>
    <property type="match status" value="1"/>
</dbReference>
<evidence type="ECO:0000256" key="9">
    <source>
        <dbReference type="PIRNR" id="PIRNR001031"/>
    </source>
</evidence>
<dbReference type="PROSITE" id="PS00820">
    <property type="entry name" value="GLUCOAMYLASE"/>
    <property type="match status" value="1"/>
</dbReference>
<evidence type="ECO:0000256" key="2">
    <source>
        <dbReference type="ARBA" id="ARBA00006188"/>
    </source>
</evidence>
<dbReference type="InterPro" id="IPR046966">
    <property type="entry name" value="Glucoamylase_active_site"/>
</dbReference>
<keyword evidence="5" id="KW-0325">Glycoprotein</keyword>
<comment type="catalytic activity">
    <reaction evidence="1 9">
        <text>Hydrolysis of terminal (1-&gt;4)-linked alpha-D-glucose residues successively from non-reducing ends of the chains with release of beta-D-glucose.</text>
        <dbReference type="EC" id="3.2.1.3"/>
    </reaction>
</comment>
<dbReference type="InterPro" id="IPR011613">
    <property type="entry name" value="GH15-like"/>
</dbReference>
<name>A0A8E2E3M8_9PEZI</name>
<dbReference type="PANTHER" id="PTHR31616:SF12">
    <property type="entry name" value="GLUCOAMYLASE"/>
    <property type="match status" value="1"/>
</dbReference>
<accession>A0A8E2E3M8</accession>
<dbReference type="AlphaFoldDB" id="A0A8E2E3M8"/>
<evidence type="ECO:0000256" key="6">
    <source>
        <dbReference type="ARBA" id="ARBA00023277"/>
    </source>
</evidence>
<evidence type="ECO:0000259" key="13">
    <source>
        <dbReference type="PROSITE" id="PS51166"/>
    </source>
</evidence>
<evidence type="ECO:0000256" key="8">
    <source>
        <dbReference type="ARBA" id="ARBA00023326"/>
    </source>
</evidence>
<dbReference type="InterPro" id="IPR034836">
    <property type="entry name" value="CBM20_glucoamylase"/>
</dbReference>
<dbReference type="InterPro" id="IPR000165">
    <property type="entry name" value="Glucoamylase"/>
</dbReference>
<dbReference type="InterPro" id="IPR013784">
    <property type="entry name" value="Carb-bd-like_fold"/>
</dbReference>
<dbReference type="InterPro" id="IPR002044">
    <property type="entry name" value="CBM20"/>
</dbReference>
<dbReference type="PROSITE" id="PS51166">
    <property type="entry name" value="CBM20"/>
    <property type="match status" value="1"/>
</dbReference>
<dbReference type="SMART" id="SM01065">
    <property type="entry name" value="CBM_2"/>
    <property type="match status" value="1"/>
</dbReference>
<protein>
    <recommendedName>
        <fullName evidence="9">Glucoamylase</fullName>
        <ecNumber evidence="9">3.2.1.3</ecNumber>
    </recommendedName>
    <alternativeName>
        <fullName evidence="9">1,4-alpha-D-glucan glucohydrolase</fullName>
    </alternativeName>
    <alternativeName>
        <fullName evidence="9">Glucan 1,4-alpha-glucosidase</fullName>
    </alternativeName>
</protein>
<dbReference type="Pfam" id="PF00686">
    <property type="entry name" value="CBM_20"/>
    <property type="match status" value="1"/>
</dbReference>
<dbReference type="InterPro" id="IPR013783">
    <property type="entry name" value="Ig-like_fold"/>
</dbReference>
<feature type="signal peptide" evidence="12">
    <location>
        <begin position="1"/>
        <end position="20"/>
    </location>
</feature>
<dbReference type="EC" id="3.2.1.3" evidence="9"/>
<dbReference type="Gene3D" id="2.60.40.10">
    <property type="entry name" value="Immunoglobulins"/>
    <property type="match status" value="1"/>
</dbReference>
<keyword evidence="6 9" id="KW-0119">Carbohydrate metabolism</keyword>
<dbReference type="PIRSF" id="PIRSF001031">
    <property type="entry name" value="Glu-a-glcsd_SBD"/>
    <property type="match status" value="1"/>
</dbReference>
<evidence type="ECO:0000256" key="12">
    <source>
        <dbReference type="SAM" id="SignalP"/>
    </source>
</evidence>
<dbReference type="OrthoDB" id="6123450at2759"/>
<keyword evidence="7 9" id="KW-0326">Glycosidase</keyword>
<keyword evidence="4 9" id="KW-0378">Hydrolase</keyword>
<evidence type="ECO:0000313" key="14">
    <source>
        <dbReference type="EMBL" id="OCK76816.1"/>
    </source>
</evidence>
<dbReference type="FunFam" id="1.50.10.10:FF:000018">
    <property type="entry name" value="Glucoamylase"/>
    <property type="match status" value="1"/>
</dbReference>
<dbReference type="InterPro" id="IPR008928">
    <property type="entry name" value="6-hairpin_glycosidase_sf"/>
</dbReference>
<dbReference type="CDD" id="cd05811">
    <property type="entry name" value="CBM20_glucoamylase"/>
    <property type="match status" value="1"/>
</dbReference>
<dbReference type="GO" id="GO:0000272">
    <property type="term" value="P:polysaccharide catabolic process"/>
    <property type="evidence" value="ECO:0007669"/>
    <property type="project" value="UniProtKB-KW"/>
</dbReference>
<evidence type="ECO:0000256" key="5">
    <source>
        <dbReference type="ARBA" id="ARBA00023180"/>
    </source>
</evidence>
<dbReference type="PRINTS" id="PR00736">
    <property type="entry name" value="GLHYDRLASE15"/>
</dbReference>
<dbReference type="InterPro" id="IPR008291">
    <property type="entry name" value="Glucoamylase_SBD"/>
</dbReference>
<dbReference type="EMBL" id="KV745177">
    <property type="protein sequence ID" value="OCK76816.1"/>
    <property type="molecule type" value="Genomic_DNA"/>
</dbReference>
<dbReference type="SUPFAM" id="SSF48208">
    <property type="entry name" value="Six-hairpin glycosidases"/>
    <property type="match status" value="1"/>
</dbReference>
<feature type="chain" id="PRO_5034943643" description="Glucoamylase" evidence="12">
    <location>
        <begin position="21"/>
        <end position="627"/>
    </location>
</feature>
<reference evidence="14 15" key="1">
    <citation type="journal article" date="2016" name="Nat. Commun.">
        <title>Ectomycorrhizal ecology is imprinted in the genome of the dominant symbiotic fungus Cenococcum geophilum.</title>
        <authorList>
            <consortium name="DOE Joint Genome Institute"/>
            <person name="Peter M."/>
            <person name="Kohler A."/>
            <person name="Ohm R.A."/>
            <person name="Kuo A."/>
            <person name="Krutzmann J."/>
            <person name="Morin E."/>
            <person name="Arend M."/>
            <person name="Barry K.W."/>
            <person name="Binder M."/>
            <person name="Choi C."/>
            <person name="Clum A."/>
            <person name="Copeland A."/>
            <person name="Grisel N."/>
            <person name="Haridas S."/>
            <person name="Kipfer T."/>
            <person name="LaButti K."/>
            <person name="Lindquist E."/>
            <person name="Lipzen A."/>
            <person name="Maire R."/>
            <person name="Meier B."/>
            <person name="Mihaltcheva S."/>
            <person name="Molinier V."/>
            <person name="Murat C."/>
            <person name="Poggeler S."/>
            <person name="Quandt C.A."/>
            <person name="Sperisen C."/>
            <person name="Tritt A."/>
            <person name="Tisserant E."/>
            <person name="Crous P.W."/>
            <person name="Henrissat B."/>
            <person name="Nehls U."/>
            <person name="Egli S."/>
            <person name="Spatafora J.W."/>
            <person name="Grigoriev I.V."/>
            <person name="Martin F.M."/>
        </authorList>
    </citation>
    <scope>NUCLEOTIDE SEQUENCE [LARGE SCALE GENOMIC DNA]</scope>
    <source>
        <strain evidence="14 15">CBS 459.81</strain>
    </source>
</reference>
<comment type="similarity">
    <text evidence="2 9">Belongs to the glycosyl hydrolase 15 family.</text>
</comment>
<sequence length="627" mass="67325">MMLKLLVAVFAAALANSASALPGFQYHQGDLASDIATEKSIALQGALDNIGPNGAKALGVSAGVVVASPSTVDPNYFYTWSRDSALTFKMLVDEFLTGNTGLKSHIEDYINAQAILQTVSNPSGSLSSGRGLGEPKFYVNETRFNGAWGRPQRDGPALRATTLIAYTKWLLKNGGMSEAMNVVWPVIKNDLNYVAQFWNQTGFDLWEEVSGSSFFTTAIQHRALVEGATIAKQLGLSCANCESQSPSVLCFLQSFWNGEYIVANINTGVSRTGIDANTILGSIATFDPDACCTESTFQPCSHRALANLKVYVDSFREIYAINAGISNSSAVATGRYAEDVYFNGNPWYLCTLAVAEQLYDATQQWLGHHNLFISDIDLPFWESIYPAAKIGQYNSGTPSFDNLIAAAMNFADGFVNIVGKHIPSSGALSEQFSRENGTALSAHDLTWSYVSYVTMAAARHAAIALNAAAQEPNQVPSWGERYADIVPSVCVATSAQGSYAAATAAGAPPDAGGCTVTVLFDVDASTYYGENIYMTGNTTDLGNWSLADAVPGNAAKYTSSRPLWYFEIDLPASTTISYKYLRQESDGSWLWETSNRTYSIPACGTQAETGNVVVESSWVGPSGMAPR</sequence>
<keyword evidence="15" id="KW-1185">Reference proteome</keyword>
<feature type="active site" description="Proton donor" evidence="10">
    <location>
        <position position="207"/>
    </location>
</feature>
<dbReference type="GO" id="GO:2001070">
    <property type="term" value="F:starch binding"/>
    <property type="evidence" value="ECO:0007669"/>
    <property type="project" value="InterPro"/>
</dbReference>
<dbReference type="GO" id="GO:0000324">
    <property type="term" value="C:fungal-type vacuole"/>
    <property type="evidence" value="ECO:0007669"/>
    <property type="project" value="TreeGrafter"/>
</dbReference>
<gene>
    <name evidence="14" type="ORF">K432DRAFT_359713</name>
</gene>
<organism evidence="14 15">
    <name type="scientific">Lepidopterella palustris CBS 459.81</name>
    <dbReference type="NCBI Taxonomy" id="1314670"/>
    <lineage>
        <taxon>Eukaryota</taxon>
        <taxon>Fungi</taxon>
        <taxon>Dikarya</taxon>
        <taxon>Ascomycota</taxon>
        <taxon>Pezizomycotina</taxon>
        <taxon>Dothideomycetes</taxon>
        <taxon>Pleosporomycetidae</taxon>
        <taxon>Mytilinidiales</taxon>
        <taxon>Argynnaceae</taxon>
        <taxon>Lepidopterella</taxon>
    </lineage>
</organism>
<evidence type="ECO:0000256" key="10">
    <source>
        <dbReference type="PIRSR" id="PIRSR001031-1"/>
    </source>
</evidence>
<feature type="binding site" evidence="11">
    <location>
        <position position="148"/>
    </location>
    <ligand>
        <name>substrate</name>
    </ligand>
</feature>
<proteinExistence type="inferred from homology"/>
<dbReference type="PANTHER" id="PTHR31616">
    <property type="entry name" value="TREHALASE"/>
    <property type="match status" value="1"/>
</dbReference>
<feature type="domain" description="CBM20" evidence="13">
    <location>
        <begin position="510"/>
        <end position="620"/>
    </location>
</feature>
<dbReference type="InterPro" id="IPR012341">
    <property type="entry name" value="6hp_glycosidase-like_sf"/>
</dbReference>
<dbReference type="Gene3D" id="1.50.10.10">
    <property type="match status" value="1"/>
</dbReference>
<dbReference type="SUPFAM" id="SSF49452">
    <property type="entry name" value="Starch-binding domain-like"/>
    <property type="match status" value="1"/>
</dbReference>